<evidence type="ECO:0000313" key="3">
    <source>
        <dbReference type="EMBL" id="PAA54346.1"/>
    </source>
</evidence>
<gene>
    <name evidence="3" type="ORF">BOX15_Mlig002337g1</name>
</gene>
<dbReference type="Proteomes" id="UP000215902">
    <property type="component" value="Unassembled WGS sequence"/>
</dbReference>
<evidence type="ECO:0000313" key="4">
    <source>
        <dbReference type="Proteomes" id="UP000215902"/>
    </source>
</evidence>
<accession>A0A267DYV2</accession>
<evidence type="ECO:0000256" key="1">
    <source>
        <dbReference type="SAM" id="Phobius"/>
    </source>
</evidence>
<keyword evidence="4" id="KW-1185">Reference proteome</keyword>
<keyword evidence="1" id="KW-0812">Transmembrane</keyword>
<sequence>MRRLLLLLLLLTALVVSPSTSADDHTEQKNLFETAWRPHLFSLQRETSSSKNKNNNCKSSPQSAVLFQLLLPSNAERIIAAGKAASRCQLHEARLPTYREVYAMRAAVSADSLDDLFRANDTMLQFVATDLAGYALATAAQRFRLIQLSPLSDGALARVGVNCVICLRDVDSDGSDGGCDSTPATVDGSLDVGRTVYILICLLSVVSSVLVALIIALLCVNVCHLVCRRSAVALGNSELDELVDAEKIGERRRLECESGL</sequence>
<organism evidence="3 4">
    <name type="scientific">Macrostomum lignano</name>
    <dbReference type="NCBI Taxonomy" id="282301"/>
    <lineage>
        <taxon>Eukaryota</taxon>
        <taxon>Metazoa</taxon>
        <taxon>Spiralia</taxon>
        <taxon>Lophotrochozoa</taxon>
        <taxon>Platyhelminthes</taxon>
        <taxon>Rhabditophora</taxon>
        <taxon>Macrostomorpha</taxon>
        <taxon>Macrostomida</taxon>
        <taxon>Macrostomidae</taxon>
        <taxon>Macrostomum</taxon>
    </lineage>
</organism>
<name>A0A267DYV2_9PLAT</name>
<feature type="transmembrane region" description="Helical" evidence="1">
    <location>
        <begin position="196"/>
        <end position="220"/>
    </location>
</feature>
<dbReference type="AlphaFoldDB" id="A0A267DYV2"/>
<protein>
    <submittedName>
        <fullName evidence="3">Uncharacterized protein</fullName>
    </submittedName>
</protein>
<evidence type="ECO:0000256" key="2">
    <source>
        <dbReference type="SAM" id="SignalP"/>
    </source>
</evidence>
<keyword evidence="1" id="KW-1133">Transmembrane helix</keyword>
<reference evidence="3 4" key="1">
    <citation type="submission" date="2017-06" db="EMBL/GenBank/DDBJ databases">
        <title>A platform for efficient transgenesis in Macrostomum lignano, a flatworm model organism for stem cell research.</title>
        <authorList>
            <person name="Berezikov E."/>
        </authorList>
    </citation>
    <scope>NUCLEOTIDE SEQUENCE [LARGE SCALE GENOMIC DNA]</scope>
    <source>
        <strain evidence="3">DV1</strain>
        <tissue evidence="3">Whole organism</tissue>
    </source>
</reference>
<feature type="signal peptide" evidence="2">
    <location>
        <begin position="1"/>
        <end position="22"/>
    </location>
</feature>
<proteinExistence type="predicted"/>
<keyword evidence="2" id="KW-0732">Signal</keyword>
<keyword evidence="1" id="KW-0472">Membrane</keyword>
<dbReference type="EMBL" id="NIVC01002928">
    <property type="protein sequence ID" value="PAA54346.1"/>
    <property type="molecule type" value="Genomic_DNA"/>
</dbReference>
<comment type="caution">
    <text evidence="3">The sequence shown here is derived from an EMBL/GenBank/DDBJ whole genome shotgun (WGS) entry which is preliminary data.</text>
</comment>
<feature type="chain" id="PRO_5012470187" evidence="2">
    <location>
        <begin position="23"/>
        <end position="260"/>
    </location>
</feature>